<evidence type="ECO:0000313" key="3">
    <source>
        <dbReference type="Proteomes" id="UP000286990"/>
    </source>
</evidence>
<evidence type="ECO:0000256" key="1">
    <source>
        <dbReference type="SAM" id="SignalP"/>
    </source>
</evidence>
<reference evidence="3" key="1">
    <citation type="submission" date="2018-08" db="EMBL/GenBank/DDBJ databases">
        <authorList>
            <person name="Khan S.A."/>
            <person name="J S.E."/>
        </authorList>
    </citation>
    <scope>NUCLEOTIDE SEQUENCE [LARGE SCALE GENOMIC DNA]</scope>
    <source>
        <strain evidence="3">PoM-212</strain>
    </source>
</reference>
<evidence type="ECO:0000313" key="2">
    <source>
        <dbReference type="EMBL" id="RRQ47508.1"/>
    </source>
</evidence>
<organism evidence="2 3">
    <name type="scientific">Maribacter algicola</name>
    <dbReference type="NCBI Taxonomy" id="2498892"/>
    <lineage>
        <taxon>Bacteria</taxon>
        <taxon>Pseudomonadati</taxon>
        <taxon>Bacteroidota</taxon>
        <taxon>Flavobacteriia</taxon>
        <taxon>Flavobacteriales</taxon>
        <taxon>Flavobacteriaceae</taxon>
        <taxon>Maribacter</taxon>
    </lineage>
</organism>
<sequence>MKTIATIFFIFLIGTAASAQDRTENSKVQTIVMGIDTQTEKSIKMEGKQEVARLYRFKNSRVKKELSFATRATSPKMA</sequence>
<dbReference type="RefSeq" id="WP_125224162.1">
    <property type="nucleotide sequence ID" value="NZ_QUSX01000005.1"/>
</dbReference>
<comment type="caution">
    <text evidence="2">The sequence shown here is derived from an EMBL/GenBank/DDBJ whole genome shotgun (WGS) entry which is preliminary data.</text>
</comment>
<dbReference type="EMBL" id="QUSX01000005">
    <property type="protein sequence ID" value="RRQ47508.1"/>
    <property type="molecule type" value="Genomic_DNA"/>
</dbReference>
<protein>
    <submittedName>
        <fullName evidence="2">Uncharacterized protein</fullName>
    </submittedName>
</protein>
<keyword evidence="1" id="KW-0732">Signal</keyword>
<dbReference type="AlphaFoldDB" id="A0A426REV6"/>
<accession>A0A426REV6</accession>
<reference evidence="3" key="2">
    <citation type="submission" date="2018-12" db="EMBL/GenBank/DDBJ databases">
        <title>Maribacter lutimaris sp. nov., isolated from marine sediment.</title>
        <authorList>
            <person name="Kim K.K."/>
        </authorList>
    </citation>
    <scope>NUCLEOTIDE SEQUENCE [LARGE SCALE GENOMIC DNA]</scope>
    <source>
        <strain evidence="3">PoM-212</strain>
    </source>
</reference>
<dbReference type="OrthoDB" id="1448236at2"/>
<gene>
    <name evidence="2" type="ORF">DZC72_17390</name>
</gene>
<dbReference type="Proteomes" id="UP000286990">
    <property type="component" value="Unassembled WGS sequence"/>
</dbReference>
<feature type="signal peptide" evidence="1">
    <location>
        <begin position="1"/>
        <end position="19"/>
    </location>
</feature>
<keyword evidence="3" id="KW-1185">Reference proteome</keyword>
<proteinExistence type="predicted"/>
<name>A0A426REV6_9FLAO</name>
<feature type="chain" id="PRO_5019345647" evidence="1">
    <location>
        <begin position="20"/>
        <end position="78"/>
    </location>
</feature>